<dbReference type="RefSeq" id="XP_033595140.1">
    <property type="nucleotide sequence ID" value="XM_033745908.1"/>
</dbReference>
<evidence type="ECO:0000313" key="3">
    <source>
        <dbReference type="Proteomes" id="UP000799437"/>
    </source>
</evidence>
<dbReference type="GeneID" id="54486962"/>
<dbReference type="EMBL" id="ML996599">
    <property type="protein sequence ID" value="KAF2752689.1"/>
    <property type="molecule type" value="Genomic_DNA"/>
</dbReference>
<evidence type="ECO:0000256" key="1">
    <source>
        <dbReference type="SAM" id="MobiDB-lite"/>
    </source>
</evidence>
<name>A0A6A6VS02_9PEZI</name>
<sequence>MPPQLCSQANVPLPGIEPNASKDDGILINLPFKRLFTTCWALMSCVNGRKKRATDDVKEKGHDQTTSQPWRCDSSQIEKDRGDHFMHHYSSEDRVEKCTPSLWFKNPRKQAIDALLRTDAEAEGAMAQPPPEPYAGSQLRA</sequence>
<gene>
    <name evidence="2" type="ORF">EJ05DRAFT_490713</name>
</gene>
<organism evidence="2 3">
    <name type="scientific">Pseudovirgaria hyperparasitica</name>
    <dbReference type="NCBI Taxonomy" id="470096"/>
    <lineage>
        <taxon>Eukaryota</taxon>
        <taxon>Fungi</taxon>
        <taxon>Dikarya</taxon>
        <taxon>Ascomycota</taxon>
        <taxon>Pezizomycotina</taxon>
        <taxon>Dothideomycetes</taxon>
        <taxon>Dothideomycetes incertae sedis</taxon>
        <taxon>Acrospermales</taxon>
        <taxon>Acrospermaceae</taxon>
        <taxon>Pseudovirgaria</taxon>
    </lineage>
</organism>
<feature type="compositionally biased region" description="Polar residues" evidence="1">
    <location>
        <begin position="1"/>
        <end position="10"/>
    </location>
</feature>
<dbReference type="Proteomes" id="UP000799437">
    <property type="component" value="Unassembled WGS sequence"/>
</dbReference>
<protein>
    <submittedName>
        <fullName evidence="2">Uncharacterized protein</fullName>
    </submittedName>
</protein>
<reference evidence="2" key="1">
    <citation type="journal article" date="2020" name="Stud. Mycol.">
        <title>101 Dothideomycetes genomes: a test case for predicting lifestyles and emergence of pathogens.</title>
        <authorList>
            <person name="Haridas S."/>
            <person name="Albert R."/>
            <person name="Binder M."/>
            <person name="Bloem J."/>
            <person name="Labutti K."/>
            <person name="Salamov A."/>
            <person name="Andreopoulos B."/>
            <person name="Baker S."/>
            <person name="Barry K."/>
            <person name="Bills G."/>
            <person name="Bluhm B."/>
            <person name="Cannon C."/>
            <person name="Castanera R."/>
            <person name="Culley D."/>
            <person name="Daum C."/>
            <person name="Ezra D."/>
            <person name="Gonzalez J."/>
            <person name="Henrissat B."/>
            <person name="Kuo A."/>
            <person name="Liang C."/>
            <person name="Lipzen A."/>
            <person name="Lutzoni F."/>
            <person name="Magnuson J."/>
            <person name="Mondo S."/>
            <person name="Nolan M."/>
            <person name="Ohm R."/>
            <person name="Pangilinan J."/>
            <person name="Park H.-J."/>
            <person name="Ramirez L."/>
            <person name="Alfaro M."/>
            <person name="Sun H."/>
            <person name="Tritt A."/>
            <person name="Yoshinaga Y."/>
            <person name="Zwiers L.-H."/>
            <person name="Turgeon B."/>
            <person name="Goodwin S."/>
            <person name="Spatafora J."/>
            <person name="Crous P."/>
            <person name="Grigoriev I."/>
        </authorList>
    </citation>
    <scope>NUCLEOTIDE SEQUENCE</scope>
    <source>
        <strain evidence="2">CBS 121739</strain>
    </source>
</reference>
<feature type="region of interest" description="Disordered" evidence="1">
    <location>
        <begin position="1"/>
        <end position="20"/>
    </location>
</feature>
<keyword evidence="3" id="KW-1185">Reference proteome</keyword>
<dbReference type="AlphaFoldDB" id="A0A6A6VS02"/>
<feature type="region of interest" description="Disordered" evidence="1">
    <location>
        <begin position="51"/>
        <end position="71"/>
    </location>
</feature>
<proteinExistence type="predicted"/>
<accession>A0A6A6VS02</accession>
<feature type="region of interest" description="Disordered" evidence="1">
    <location>
        <begin position="119"/>
        <end position="141"/>
    </location>
</feature>
<feature type="compositionally biased region" description="Basic and acidic residues" evidence="1">
    <location>
        <begin position="53"/>
        <end position="63"/>
    </location>
</feature>
<evidence type="ECO:0000313" key="2">
    <source>
        <dbReference type="EMBL" id="KAF2752689.1"/>
    </source>
</evidence>